<sequence>MTKKRILFLDVLRGIAICAVLLLHHLEHFDVYHFPKTYPSWLVTLDKGVWQSLFFIFAGKAYSIFAMLFGVTFYIQMNGAKERGTKCWDLVFFRRMIILFLVGMINSIFFQGDILSIYSVLGILLIPLSHIRNTKILWSIAFILMLHPLAVYQLTDGLLHPTQTLENPASWHYFGEMNKYITEGSFIATAKGNLVNGRTAVLLWSYENGRYFTITALFITGWLLAKKDRFSHNEKNHIFWRNCGFTALGLSVIIHTLFYLAKAHIKVIPISRPLMEILSCWKNISFMFVLVALFYWGYNQVKLKNIMNFFAPLGAMSMSNYVFQSLTGGLIYYGYGLGLYKYTGATFSSLIGVVIIITAQYLSRWWQSSHKRGPLETVWHKLTWLGKR</sequence>
<protein>
    <submittedName>
        <fullName evidence="1">DUF418 domain-containing protein</fullName>
    </submittedName>
</protein>
<dbReference type="EMBL" id="CP081303">
    <property type="protein sequence ID" value="QZE12784.1"/>
    <property type="molecule type" value="Genomic_DNA"/>
</dbReference>
<gene>
    <name evidence="1" type="ORF">K4L44_09300</name>
</gene>
<dbReference type="Proteomes" id="UP000826212">
    <property type="component" value="Chromosome"/>
</dbReference>
<evidence type="ECO:0000313" key="2">
    <source>
        <dbReference type="Proteomes" id="UP000826212"/>
    </source>
</evidence>
<name>A0AC61NMB0_9BACT</name>
<proteinExistence type="predicted"/>
<keyword evidence="2" id="KW-1185">Reference proteome</keyword>
<evidence type="ECO:0000313" key="1">
    <source>
        <dbReference type="EMBL" id="QZE12784.1"/>
    </source>
</evidence>
<accession>A0AC61NMB0</accession>
<organism evidence="1 2">
    <name type="scientific">Halosquirtibacter laminarini</name>
    <dbReference type="NCBI Taxonomy" id="3374600"/>
    <lineage>
        <taxon>Bacteria</taxon>
        <taxon>Pseudomonadati</taxon>
        <taxon>Bacteroidota</taxon>
        <taxon>Bacteroidia</taxon>
        <taxon>Marinilabiliales</taxon>
        <taxon>Prolixibacteraceae</taxon>
        <taxon>Halosquirtibacter</taxon>
    </lineage>
</organism>
<reference evidence="1" key="1">
    <citation type="submission" date="2021-08" db="EMBL/GenBank/DDBJ databases">
        <title>Novel anaerobic bacterium isolated from sea squirt in East Sea, Republic of Korea.</title>
        <authorList>
            <person name="Nguyen T.H."/>
            <person name="Li Z."/>
            <person name="Lee Y.-J."/>
            <person name="Ko J."/>
            <person name="Kim S.-G."/>
        </authorList>
    </citation>
    <scope>NUCLEOTIDE SEQUENCE</scope>
    <source>
        <strain evidence="1">KCTC 25031</strain>
    </source>
</reference>